<dbReference type="Pfam" id="PF18693">
    <property type="entry name" value="TRAM_2"/>
    <property type="match status" value="1"/>
</dbReference>
<evidence type="ECO:0000313" key="3">
    <source>
        <dbReference type="EMBL" id="GLX79941.1"/>
    </source>
</evidence>
<keyword evidence="1" id="KW-0808">Transferase</keyword>
<reference evidence="3 4" key="1">
    <citation type="submission" date="2023-03" db="EMBL/GenBank/DDBJ databases">
        <title>Draft genome sequence of Thalassotalea insulae KCTC 62186T.</title>
        <authorList>
            <person name="Sawabe T."/>
        </authorList>
    </citation>
    <scope>NUCLEOTIDE SEQUENCE [LARGE SCALE GENOMIC DNA]</scope>
    <source>
        <strain evidence="3 4">KCTC 62186</strain>
    </source>
</reference>
<comment type="caution">
    <text evidence="3">The sequence shown here is derived from an EMBL/GenBank/DDBJ whole genome shotgun (WGS) entry which is preliminary data.</text>
</comment>
<dbReference type="Proteomes" id="UP001157186">
    <property type="component" value="Unassembled WGS sequence"/>
</dbReference>
<gene>
    <name evidence="3" type="ORF">tinsulaeT_32810</name>
</gene>
<dbReference type="EMBL" id="BSST01000001">
    <property type="protein sequence ID" value="GLX79941.1"/>
    <property type="molecule type" value="Genomic_DNA"/>
</dbReference>
<evidence type="ECO:0000259" key="2">
    <source>
        <dbReference type="Pfam" id="PF18693"/>
    </source>
</evidence>
<accession>A0ABQ6H0F4</accession>
<dbReference type="InterPro" id="IPR002792">
    <property type="entry name" value="TRAM_dom"/>
</dbReference>
<evidence type="ECO:0000256" key="1">
    <source>
        <dbReference type="ARBA" id="ARBA00022679"/>
    </source>
</evidence>
<sequence>MNSEGAIGRSYIDALEIDGKVYLTDEFDVESGDQIWGHIIHADKHDVWSVRVED</sequence>
<dbReference type="Gene3D" id="2.40.50.140">
    <property type="entry name" value="Nucleic acid-binding proteins"/>
    <property type="match status" value="1"/>
</dbReference>
<organism evidence="3 4">
    <name type="scientific">Thalassotalea insulae</name>
    <dbReference type="NCBI Taxonomy" id="2056778"/>
    <lineage>
        <taxon>Bacteria</taxon>
        <taxon>Pseudomonadati</taxon>
        <taxon>Pseudomonadota</taxon>
        <taxon>Gammaproteobacteria</taxon>
        <taxon>Alteromonadales</taxon>
        <taxon>Colwelliaceae</taxon>
        <taxon>Thalassotalea</taxon>
    </lineage>
</organism>
<evidence type="ECO:0000313" key="4">
    <source>
        <dbReference type="Proteomes" id="UP001157186"/>
    </source>
</evidence>
<proteinExistence type="predicted"/>
<dbReference type="InterPro" id="IPR012340">
    <property type="entry name" value="NA-bd_OB-fold"/>
</dbReference>
<protein>
    <recommendedName>
        <fullName evidence="2">TRAM domain-containing protein</fullName>
    </recommendedName>
</protein>
<keyword evidence="4" id="KW-1185">Reference proteome</keyword>
<name>A0ABQ6H0F4_9GAMM</name>
<feature type="domain" description="TRAM" evidence="2">
    <location>
        <begin position="3"/>
        <end position="50"/>
    </location>
</feature>